<name>A0A409X5W1_9AGAR</name>
<proteinExistence type="predicted"/>
<reference evidence="1 2" key="1">
    <citation type="journal article" date="2018" name="Evol. Lett.">
        <title>Horizontal gene cluster transfer increased hallucinogenic mushroom diversity.</title>
        <authorList>
            <person name="Reynolds H.T."/>
            <person name="Vijayakumar V."/>
            <person name="Gluck-Thaler E."/>
            <person name="Korotkin H.B."/>
            <person name="Matheny P.B."/>
            <person name="Slot J.C."/>
        </authorList>
    </citation>
    <scope>NUCLEOTIDE SEQUENCE [LARGE SCALE GENOMIC DNA]</scope>
    <source>
        <strain evidence="1 2">SRW20</strain>
    </source>
</reference>
<evidence type="ECO:0000313" key="2">
    <source>
        <dbReference type="Proteomes" id="UP000284706"/>
    </source>
</evidence>
<comment type="caution">
    <text evidence="1">The sequence shown here is derived from an EMBL/GenBank/DDBJ whole genome shotgun (WGS) entry which is preliminary data.</text>
</comment>
<keyword evidence="2" id="KW-1185">Reference proteome</keyword>
<accession>A0A409X5W1</accession>
<evidence type="ECO:0000313" key="1">
    <source>
        <dbReference type="EMBL" id="PPQ86121.1"/>
    </source>
</evidence>
<organism evidence="1 2">
    <name type="scientific">Gymnopilus dilepis</name>
    <dbReference type="NCBI Taxonomy" id="231916"/>
    <lineage>
        <taxon>Eukaryota</taxon>
        <taxon>Fungi</taxon>
        <taxon>Dikarya</taxon>
        <taxon>Basidiomycota</taxon>
        <taxon>Agaricomycotina</taxon>
        <taxon>Agaricomycetes</taxon>
        <taxon>Agaricomycetidae</taxon>
        <taxon>Agaricales</taxon>
        <taxon>Agaricineae</taxon>
        <taxon>Hymenogastraceae</taxon>
        <taxon>Gymnopilus</taxon>
    </lineage>
</organism>
<dbReference type="AlphaFoldDB" id="A0A409X5W1"/>
<gene>
    <name evidence="1" type="ORF">CVT26_000159</name>
</gene>
<sequence length="84" mass="9002">MVTVLASLTPRLTSQAREIMNPKSTILSSPFQDLCEMTGAIVEVSSCQDAIRVSTPFSLPLTPHENGVSPTPHLVIHFRSSGAP</sequence>
<dbReference type="Proteomes" id="UP000284706">
    <property type="component" value="Unassembled WGS sequence"/>
</dbReference>
<dbReference type="EMBL" id="NHYE01004140">
    <property type="protein sequence ID" value="PPQ86121.1"/>
    <property type="molecule type" value="Genomic_DNA"/>
</dbReference>
<dbReference type="InParanoid" id="A0A409X5W1"/>
<protein>
    <submittedName>
        <fullName evidence="1">Uncharacterized protein</fullName>
    </submittedName>
</protein>